<organism evidence="2 3">
    <name type="scientific">Ceratocystis pirilliformis</name>
    <dbReference type="NCBI Taxonomy" id="259994"/>
    <lineage>
        <taxon>Eukaryota</taxon>
        <taxon>Fungi</taxon>
        <taxon>Dikarya</taxon>
        <taxon>Ascomycota</taxon>
        <taxon>Pezizomycotina</taxon>
        <taxon>Sordariomycetes</taxon>
        <taxon>Hypocreomycetidae</taxon>
        <taxon>Microascales</taxon>
        <taxon>Ceratocystidaceae</taxon>
        <taxon>Ceratocystis</taxon>
    </lineage>
</organism>
<gene>
    <name evidence="2" type="ORF">Cpir12675_005711</name>
</gene>
<dbReference type="EMBL" id="JAWDJO010000210">
    <property type="protein sequence ID" value="KAL1889608.1"/>
    <property type="molecule type" value="Genomic_DNA"/>
</dbReference>
<evidence type="ECO:0000313" key="3">
    <source>
        <dbReference type="Proteomes" id="UP001583280"/>
    </source>
</evidence>
<protein>
    <recommendedName>
        <fullName evidence="1">NB-ARC domain-containing protein</fullName>
    </recommendedName>
</protein>
<evidence type="ECO:0000259" key="1">
    <source>
        <dbReference type="Pfam" id="PF00931"/>
    </source>
</evidence>
<proteinExistence type="predicted"/>
<dbReference type="Gene3D" id="3.40.50.300">
    <property type="entry name" value="P-loop containing nucleotide triphosphate hydrolases"/>
    <property type="match status" value="1"/>
</dbReference>
<reference evidence="2 3" key="1">
    <citation type="journal article" date="2024" name="IMA Fungus">
        <title>IMA Genome - F19 : A genome assembly and annotation guide to empower mycologists, including annotated draft genome sequences of Ceratocystis pirilliformis, Diaporthe australafricana, Fusarium ophioides, Paecilomyces lecythidis, and Sporothrix stenoceras.</title>
        <authorList>
            <person name="Aylward J."/>
            <person name="Wilson A.M."/>
            <person name="Visagie C.M."/>
            <person name="Spraker J."/>
            <person name="Barnes I."/>
            <person name="Buitendag C."/>
            <person name="Ceriani C."/>
            <person name="Del Mar Angel L."/>
            <person name="du Plessis D."/>
            <person name="Fuchs T."/>
            <person name="Gasser K."/>
            <person name="Kramer D."/>
            <person name="Li W."/>
            <person name="Munsamy K."/>
            <person name="Piso A."/>
            <person name="Price J.L."/>
            <person name="Sonnekus B."/>
            <person name="Thomas C."/>
            <person name="van der Nest A."/>
            <person name="van Dijk A."/>
            <person name="van Heerden A."/>
            <person name="van Vuuren N."/>
            <person name="Yilmaz N."/>
            <person name="Duong T.A."/>
            <person name="van der Merwe N.A."/>
            <person name="Wingfield M.J."/>
            <person name="Wingfield B.D."/>
        </authorList>
    </citation>
    <scope>NUCLEOTIDE SEQUENCE [LARGE SCALE GENOMIC DNA]</scope>
    <source>
        <strain evidence="2 3">CMW 12675</strain>
    </source>
</reference>
<keyword evidence="3" id="KW-1185">Reference proteome</keyword>
<evidence type="ECO:0000313" key="2">
    <source>
        <dbReference type="EMBL" id="KAL1889608.1"/>
    </source>
</evidence>
<dbReference type="InterPro" id="IPR027417">
    <property type="entry name" value="P-loop_NTPase"/>
</dbReference>
<feature type="domain" description="NB-ARC" evidence="1">
    <location>
        <begin position="4"/>
        <end position="154"/>
    </location>
</feature>
<dbReference type="Pfam" id="PF00931">
    <property type="entry name" value="NB-ARC"/>
    <property type="match status" value="1"/>
</dbReference>
<dbReference type="Proteomes" id="UP001583280">
    <property type="component" value="Unassembled WGS sequence"/>
</dbReference>
<sequence length="201" mass="22298">MSALFTQVGFQHVALVGLGGKGKAQVALKLAYTVKAKHAEYSVFWLTAASIDEFRNSCKELTLALGINTSDSDDPRMLVKNYLDANMCGIWLLILDNADDTGIFDAVDKESRISTFLPQSKEERIISTTRSKKVSWLAVERDSLELEELSPQDLPTILMRSVEGLNNESHLRDEPSIKNLLDELYHLPLAVAQAADYVAVN</sequence>
<dbReference type="InterPro" id="IPR002182">
    <property type="entry name" value="NB-ARC"/>
</dbReference>
<comment type="caution">
    <text evidence="2">The sequence shown here is derived from an EMBL/GenBank/DDBJ whole genome shotgun (WGS) entry which is preliminary data.</text>
</comment>
<dbReference type="SUPFAM" id="SSF52540">
    <property type="entry name" value="P-loop containing nucleoside triphosphate hydrolases"/>
    <property type="match status" value="1"/>
</dbReference>
<name>A0ABR3YN33_9PEZI</name>
<accession>A0ABR3YN33</accession>